<dbReference type="InterPro" id="IPR000620">
    <property type="entry name" value="EamA_dom"/>
</dbReference>
<dbReference type="InterPro" id="IPR037185">
    <property type="entry name" value="EmrE-like"/>
</dbReference>
<feature type="domain" description="EamA" evidence="3">
    <location>
        <begin position="7"/>
        <end position="126"/>
    </location>
</feature>
<dbReference type="Pfam" id="PF00892">
    <property type="entry name" value="EamA"/>
    <property type="match status" value="2"/>
</dbReference>
<organism evidence="4 5">
    <name type="scientific">Harenicola maris</name>
    <dbReference type="NCBI Taxonomy" id="2841044"/>
    <lineage>
        <taxon>Bacteria</taxon>
        <taxon>Pseudomonadati</taxon>
        <taxon>Pseudomonadota</taxon>
        <taxon>Alphaproteobacteria</taxon>
        <taxon>Rhodobacterales</taxon>
        <taxon>Paracoccaceae</taxon>
        <taxon>Harenicola</taxon>
    </lineage>
</organism>
<evidence type="ECO:0000313" key="5">
    <source>
        <dbReference type="Proteomes" id="UP001315686"/>
    </source>
</evidence>
<proteinExistence type="predicted"/>
<dbReference type="Gene3D" id="1.10.3730.20">
    <property type="match status" value="2"/>
</dbReference>
<feature type="region of interest" description="Disordered" evidence="1">
    <location>
        <begin position="294"/>
        <end position="318"/>
    </location>
</feature>
<dbReference type="SUPFAM" id="SSF103481">
    <property type="entry name" value="Multidrug resistance efflux transporter EmrE"/>
    <property type="match status" value="2"/>
</dbReference>
<keyword evidence="5" id="KW-1185">Reference proteome</keyword>
<dbReference type="EMBL" id="JADQAZ010000002">
    <property type="protein sequence ID" value="MBT0957515.1"/>
    <property type="molecule type" value="Genomic_DNA"/>
</dbReference>
<feature type="transmembrane region" description="Helical" evidence="2">
    <location>
        <begin position="194"/>
        <end position="215"/>
    </location>
</feature>
<keyword evidence="2" id="KW-0472">Membrane</keyword>
<dbReference type="AlphaFoldDB" id="A0AAP2CPV2"/>
<comment type="caution">
    <text evidence="4">The sequence shown here is derived from an EMBL/GenBank/DDBJ whole genome shotgun (WGS) entry which is preliminary data.</text>
</comment>
<reference evidence="4 5" key="1">
    <citation type="journal article" date="2021" name="Arch. Microbiol.">
        <title>Harenicola maris gen. nov., sp. nov. isolated from the Sea of Japan shallow sediments.</title>
        <authorList>
            <person name="Romanenko L.A."/>
            <person name="Kurilenko V.V."/>
            <person name="Chernysheva N.Y."/>
            <person name="Tekutyeva L.A."/>
            <person name="Velansky P.V."/>
            <person name="Svetashev V.I."/>
            <person name="Isaeva M.P."/>
        </authorList>
    </citation>
    <scope>NUCLEOTIDE SEQUENCE [LARGE SCALE GENOMIC DNA]</scope>
    <source>
        <strain evidence="4 5">KMM 3653</strain>
    </source>
</reference>
<evidence type="ECO:0000313" key="4">
    <source>
        <dbReference type="EMBL" id="MBT0957515.1"/>
    </source>
</evidence>
<keyword evidence="2" id="KW-0812">Transmembrane</keyword>
<accession>A0AAP2CPV2</accession>
<feature type="transmembrane region" description="Helical" evidence="2">
    <location>
        <begin position="20"/>
        <end position="41"/>
    </location>
</feature>
<dbReference type="PANTHER" id="PTHR22911:SF135">
    <property type="entry name" value="BLR4310 PROTEIN"/>
    <property type="match status" value="1"/>
</dbReference>
<dbReference type="Proteomes" id="UP001315686">
    <property type="component" value="Unassembled WGS sequence"/>
</dbReference>
<protein>
    <submittedName>
        <fullName evidence="4">DMT family transporter</fullName>
    </submittedName>
</protein>
<keyword evidence="2" id="KW-1133">Transmembrane helix</keyword>
<feature type="transmembrane region" description="Helical" evidence="2">
    <location>
        <begin position="222"/>
        <end position="242"/>
    </location>
</feature>
<evidence type="ECO:0000256" key="1">
    <source>
        <dbReference type="SAM" id="MobiDB-lite"/>
    </source>
</evidence>
<feature type="transmembrane region" description="Helical" evidence="2">
    <location>
        <begin position="248"/>
        <end position="266"/>
    </location>
</feature>
<evidence type="ECO:0000259" key="3">
    <source>
        <dbReference type="Pfam" id="PF00892"/>
    </source>
</evidence>
<evidence type="ECO:0000256" key="2">
    <source>
        <dbReference type="SAM" id="Phobius"/>
    </source>
</evidence>
<dbReference type="PANTHER" id="PTHR22911">
    <property type="entry name" value="ACYL-MALONYL CONDENSING ENZYME-RELATED"/>
    <property type="match status" value="1"/>
</dbReference>
<feature type="domain" description="EamA" evidence="3">
    <location>
        <begin position="135"/>
        <end position="264"/>
    </location>
</feature>
<feature type="transmembrane region" description="Helical" evidence="2">
    <location>
        <begin position="62"/>
        <end position="79"/>
    </location>
</feature>
<feature type="transmembrane region" description="Helical" evidence="2">
    <location>
        <begin position="166"/>
        <end position="188"/>
    </location>
</feature>
<name>A0AAP2CPV2_9RHOB</name>
<dbReference type="GO" id="GO:0016020">
    <property type="term" value="C:membrane"/>
    <property type="evidence" value="ECO:0007669"/>
    <property type="project" value="InterPro"/>
</dbReference>
<gene>
    <name evidence="4" type="ORF">IV417_08960</name>
</gene>
<feature type="transmembrane region" description="Helical" evidence="2">
    <location>
        <begin position="135"/>
        <end position="154"/>
    </location>
</feature>
<feature type="transmembrane region" description="Helical" evidence="2">
    <location>
        <begin position="85"/>
        <end position="104"/>
    </location>
</feature>
<sequence>MAFGLFSTHDVLIKILGGRYATFQIIFFSVMFSFPLLALMLMRDRASGTLIPVHPWWTALRTAAAITTGASAFYAFSVLPLADTYALLFATPLLITALSVPFLGERVGPHRWGAVAVGLCGVLVVLRPGSADLGSGHIAGITAACTAALASTIVRKIGRDERSAVLMLYPLMANFVLMGCLMPFVYIPMPALDLGMLAVVAALGFTAGLCVIGAYKSADAAVVAPMQYSQILWAAAYGAFFFDESIDTVTWIGVAIIIASGIYIVMRESIIGNSENRPVLRTRSRPETGTTARFRRPLIALRPPEPEADAKAGQPPTP</sequence>